<gene>
    <name evidence="1" type="ORF">FFV09_01165</name>
</gene>
<dbReference type="OrthoDB" id="2679176at2"/>
<dbReference type="KEGG" id="saca:FFV09_01165"/>
<dbReference type="RefSeq" id="WP_141445976.1">
    <property type="nucleotide sequence ID" value="NZ_CP041217.1"/>
</dbReference>
<dbReference type="AlphaFoldDB" id="A0A4Y6UTC9"/>
<dbReference type="Proteomes" id="UP000316968">
    <property type="component" value="Chromosome"/>
</dbReference>
<evidence type="ECO:0000313" key="1">
    <source>
        <dbReference type="EMBL" id="QDH19587.1"/>
    </source>
</evidence>
<protein>
    <recommendedName>
        <fullName evidence="3">DUF2922 domain-containing protein</fullName>
    </recommendedName>
</protein>
<evidence type="ECO:0008006" key="3">
    <source>
        <dbReference type="Google" id="ProtNLM"/>
    </source>
</evidence>
<organism evidence="1 2">
    <name type="scientific">Saccharibacillus brassicae</name>
    <dbReference type="NCBI Taxonomy" id="2583377"/>
    <lineage>
        <taxon>Bacteria</taxon>
        <taxon>Bacillati</taxon>
        <taxon>Bacillota</taxon>
        <taxon>Bacilli</taxon>
        <taxon>Bacillales</taxon>
        <taxon>Paenibacillaceae</taxon>
        <taxon>Saccharibacillus</taxon>
    </lineage>
</organism>
<keyword evidence="2" id="KW-1185">Reference proteome</keyword>
<sequence length="82" mass="9284">MRTIHIRILYDNGIEKDYAFDSSEELTPAEMEIAIRELKEAYVIPAFRGENTESVGCLTFESEGRDISINLAKVAEVAFSIR</sequence>
<dbReference type="EMBL" id="CP041217">
    <property type="protein sequence ID" value="QDH19587.1"/>
    <property type="molecule type" value="Genomic_DNA"/>
</dbReference>
<name>A0A4Y6UTC9_SACBS</name>
<accession>A0A4Y6UTC9</accession>
<evidence type="ECO:0000313" key="2">
    <source>
        <dbReference type="Proteomes" id="UP000316968"/>
    </source>
</evidence>
<proteinExistence type="predicted"/>
<reference evidence="1 2" key="1">
    <citation type="submission" date="2019-06" db="EMBL/GenBank/DDBJ databases">
        <title>Saccharibacillus brassicae sp. nov., an endophytic bacterium isolated from Chinese cabbage seeds (Brassica pekinensis).</title>
        <authorList>
            <person name="Jiang L."/>
            <person name="Lee J."/>
            <person name="Kim S.W."/>
        </authorList>
    </citation>
    <scope>NUCLEOTIDE SEQUENCE [LARGE SCALE GENOMIC DNA]</scope>
    <source>
        <strain evidence="2">KCTC 43072 / ATSA2</strain>
    </source>
</reference>